<protein>
    <submittedName>
        <fullName evidence="1">Uncharacterized protein</fullName>
    </submittedName>
</protein>
<comment type="caution">
    <text evidence="1">The sequence shown here is derived from an EMBL/GenBank/DDBJ whole genome shotgun (WGS) entry which is preliminary data.</text>
</comment>
<organism evidence="1 2">
    <name type="scientific">Colletotrichum gloeosporioides (strain Cg-14)</name>
    <name type="common">Anthracnose fungus</name>
    <name type="synonym">Glomerella cingulata</name>
    <dbReference type="NCBI Taxonomy" id="1237896"/>
    <lineage>
        <taxon>Eukaryota</taxon>
        <taxon>Fungi</taxon>
        <taxon>Dikarya</taxon>
        <taxon>Ascomycota</taxon>
        <taxon>Pezizomycotina</taxon>
        <taxon>Sordariomycetes</taxon>
        <taxon>Hypocreomycetidae</taxon>
        <taxon>Glomerellales</taxon>
        <taxon>Glomerellaceae</taxon>
        <taxon>Colletotrichum</taxon>
        <taxon>Colletotrichum gloeosporioides species complex</taxon>
    </lineage>
</organism>
<accession>T0LHH2</accession>
<name>T0LHH2_COLGC</name>
<dbReference type="Proteomes" id="UP000015530">
    <property type="component" value="Unassembled WGS sequence"/>
</dbReference>
<dbReference type="AlphaFoldDB" id="T0LHH2"/>
<gene>
    <name evidence="1" type="ORF">CGLO_13203</name>
</gene>
<evidence type="ECO:0000313" key="2">
    <source>
        <dbReference type="Proteomes" id="UP000015530"/>
    </source>
</evidence>
<dbReference type="EMBL" id="AMYD01002876">
    <property type="protein sequence ID" value="EQB47630.1"/>
    <property type="molecule type" value="Genomic_DNA"/>
</dbReference>
<proteinExistence type="predicted"/>
<reference evidence="2" key="1">
    <citation type="journal article" date="2013" name="Mol. Plant Microbe Interact.">
        <title>Global aspects of pacC regulation of pathogenicity genes in Colletotrichum gloeosporioides as revealed by transcriptome analysis.</title>
        <authorList>
            <person name="Alkan N."/>
            <person name="Meng X."/>
            <person name="Friedlander G."/>
            <person name="Reuveni E."/>
            <person name="Sukno S."/>
            <person name="Sherman A."/>
            <person name="Thon M."/>
            <person name="Fluhr R."/>
            <person name="Prusky D."/>
        </authorList>
    </citation>
    <scope>NUCLEOTIDE SEQUENCE [LARGE SCALE GENOMIC DNA]</scope>
    <source>
        <strain evidence="2">Cg-14</strain>
    </source>
</reference>
<dbReference type="HOGENOM" id="CLU_3191281_0_0_1"/>
<sequence length="46" mass="5403">MIIEQRVILVSRNRDIDGVRMTMNTAACARIFSRNEMGSRYMHVFI</sequence>
<evidence type="ECO:0000313" key="1">
    <source>
        <dbReference type="EMBL" id="EQB47630.1"/>
    </source>
</evidence>